<evidence type="ECO:0000313" key="5">
    <source>
        <dbReference type="EMBL" id="PZV39497.1"/>
    </source>
</evidence>
<feature type="domain" description="Flavodoxin-like" evidence="4">
    <location>
        <begin position="42"/>
        <end position="195"/>
    </location>
</feature>
<dbReference type="EMBL" id="MZXV01000013">
    <property type="protein sequence ID" value="PZV39497.1"/>
    <property type="molecule type" value="Genomic_DNA"/>
</dbReference>
<accession>A0A2W7C994</accession>
<keyword evidence="1" id="KW-0285">Flavoprotein</keyword>
<feature type="signal peptide" evidence="3">
    <location>
        <begin position="1"/>
        <end position="31"/>
    </location>
</feature>
<evidence type="ECO:0000313" key="6">
    <source>
        <dbReference type="Proteomes" id="UP000248616"/>
    </source>
</evidence>
<evidence type="ECO:0000259" key="4">
    <source>
        <dbReference type="PROSITE" id="PS50902"/>
    </source>
</evidence>
<keyword evidence="2" id="KW-0288">FMN</keyword>
<evidence type="ECO:0000256" key="1">
    <source>
        <dbReference type="ARBA" id="ARBA00022630"/>
    </source>
</evidence>
<dbReference type="InterPro" id="IPR029039">
    <property type="entry name" value="Flavoprotein-like_sf"/>
</dbReference>
<dbReference type="PROSITE" id="PS50902">
    <property type="entry name" value="FLAVODOXIN_LIKE"/>
    <property type="match status" value="1"/>
</dbReference>
<dbReference type="PROSITE" id="PS51318">
    <property type="entry name" value="TAT"/>
    <property type="match status" value="1"/>
</dbReference>
<keyword evidence="3" id="KW-0732">Signal</keyword>
<dbReference type="Proteomes" id="UP000248616">
    <property type="component" value="Unassembled WGS sequence"/>
</dbReference>
<proteinExistence type="predicted"/>
<dbReference type="AlphaFoldDB" id="A0A2W7C994"/>
<dbReference type="PANTHER" id="PTHR39201:SF1">
    <property type="entry name" value="FLAVODOXIN-LIKE DOMAIN-CONTAINING PROTEIN"/>
    <property type="match status" value="1"/>
</dbReference>
<name>A0A2W7C994_9HYPH</name>
<dbReference type="SUPFAM" id="SSF52218">
    <property type="entry name" value="Flavoproteins"/>
    <property type="match status" value="1"/>
</dbReference>
<dbReference type="Pfam" id="PF12682">
    <property type="entry name" value="Flavodoxin_4"/>
    <property type="match status" value="1"/>
</dbReference>
<organism evidence="5 6">
    <name type="scientific">Mesorhizobium kowhaii</name>
    <dbReference type="NCBI Taxonomy" id="1300272"/>
    <lineage>
        <taxon>Bacteria</taxon>
        <taxon>Pseudomonadati</taxon>
        <taxon>Pseudomonadota</taxon>
        <taxon>Alphaproteobacteria</taxon>
        <taxon>Hyphomicrobiales</taxon>
        <taxon>Phyllobacteriaceae</taxon>
        <taxon>Mesorhizobium</taxon>
    </lineage>
</organism>
<gene>
    <name evidence="5" type="ORF">B5V02_05900</name>
</gene>
<dbReference type="InterPro" id="IPR008254">
    <property type="entry name" value="Flavodoxin/NO_synth"/>
</dbReference>
<dbReference type="PANTHER" id="PTHR39201">
    <property type="entry name" value="EXPORTED PROTEIN-RELATED"/>
    <property type="match status" value="1"/>
</dbReference>
<reference evidence="6" key="1">
    <citation type="submission" date="2017-03" db="EMBL/GenBank/DDBJ databases">
        <authorList>
            <person name="Safronova V.I."/>
            <person name="Sazanova A.L."/>
            <person name="Chirak E.R."/>
        </authorList>
    </citation>
    <scope>NUCLEOTIDE SEQUENCE [LARGE SCALE GENOMIC DNA]</scope>
    <source>
        <strain evidence="6">Ach-343</strain>
    </source>
</reference>
<comment type="caution">
    <text evidence="5">The sequence shown here is derived from an EMBL/GenBank/DDBJ whole genome shotgun (WGS) entry which is preliminary data.</text>
</comment>
<dbReference type="InterPro" id="IPR006311">
    <property type="entry name" value="TAT_signal"/>
</dbReference>
<keyword evidence="6" id="KW-1185">Reference proteome</keyword>
<dbReference type="RefSeq" id="WP_111543246.1">
    <property type="nucleotide sequence ID" value="NZ_MZXV01000013.1"/>
</dbReference>
<feature type="chain" id="PRO_5015943559" evidence="3">
    <location>
        <begin position="32"/>
        <end position="198"/>
    </location>
</feature>
<sequence>MSKPSLFSRRGALMTALALPLGTGLSLPASASKARPAGGAKILVAYYTRTGNTRVIARQIGRARGADIFEIQTANPYPEDYAEQVAVAQQQRDSGFEPPLAATVPGVKSYETVFLGFPIWGMTAPSVIRSFLSRHDLSGKTLVPFITHGGYGLGESLKVLADHAPGARLIEGFSKQCDQERETLEQVTGWLGRVDVPG</sequence>
<evidence type="ECO:0000256" key="3">
    <source>
        <dbReference type="SAM" id="SignalP"/>
    </source>
</evidence>
<dbReference type="OrthoDB" id="9806505at2"/>
<dbReference type="GO" id="GO:0010181">
    <property type="term" value="F:FMN binding"/>
    <property type="evidence" value="ECO:0007669"/>
    <property type="project" value="InterPro"/>
</dbReference>
<protein>
    <submittedName>
        <fullName evidence="5">Flavodoxin</fullName>
    </submittedName>
</protein>
<dbReference type="Gene3D" id="3.40.50.360">
    <property type="match status" value="1"/>
</dbReference>
<evidence type="ECO:0000256" key="2">
    <source>
        <dbReference type="ARBA" id="ARBA00022643"/>
    </source>
</evidence>